<dbReference type="Gene3D" id="3.40.50.150">
    <property type="entry name" value="Vaccinia Virus protein VP39"/>
    <property type="match status" value="1"/>
</dbReference>
<evidence type="ECO:0000313" key="1">
    <source>
        <dbReference type="EMBL" id="GGP17537.1"/>
    </source>
</evidence>
<dbReference type="EMBL" id="BMNK01000025">
    <property type="protein sequence ID" value="GGP17537.1"/>
    <property type="molecule type" value="Genomic_DNA"/>
</dbReference>
<dbReference type="AlphaFoldDB" id="A0A918AHG2"/>
<dbReference type="InterPro" id="IPR024268">
    <property type="entry name" value="AviRa"/>
</dbReference>
<protein>
    <recommendedName>
        <fullName evidence="3">rRNA methyltransferase</fullName>
    </recommendedName>
</protein>
<reference evidence="1" key="1">
    <citation type="journal article" date="2014" name="Int. J. Syst. Evol. Microbiol.">
        <title>Complete genome sequence of Corynebacterium casei LMG S-19264T (=DSM 44701T), isolated from a smear-ripened cheese.</title>
        <authorList>
            <consortium name="US DOE Joint Genome Institute (JGI-PGF)"/>
            <person name="Walter F."/>
            <person name="Albersmeier A."/>
            <person name="Kalinowski J."/>
            <person name="Ruckert C."/>
        </authorList>
    </citation>
    <scope>NUCLEOTIDE SEQUENCE</scope>
    <source>
        <strain evidence="1">CGMCC 4.7430</strain>
    </source>
</reference>
<gene>
    <name evidence="1" type="ORF">GCM10012278_86370</name>
</gene>
<evidence type="ECO:0008006" key="3">
    <source>
        <dbReference type="Google" id="ProtNLM"/>
    </source>
</evidence>
<dbReference type="Gene3D" id="1.10.287.540">
    <property type="entry name" value="Helix hairpin bin"/>
    <property type="match status" value="1"/>
</dbReference>
<comment type="caution">
    <text evidence="1">The sequence shown here is derived from an EMBL/GenBank/DDBJ whole genome shotgun (WGS) entry which is preliminary data.</text>
</comment>
<dbReference type="SUPFAM" id="SSF53335">
    <property type="entry name" value="S-adenosyl-L-methionine-dependent methyltransferases"/>
    <property type="match status" value="1"/>
</dbReference>
<dbReference type="RefSeq" id="WP_189144583.1">
    <property type="nucleotide sequence ID" value="NZ_BMNK01000025.1"/>
</dbReference>
<dbReference type="InterPro" id="IPR029063">
    <property type="entry name" value="SAM-dependent_MTases_sf"/>
</dbReference>
<accession>A0A918AHG2</accession>
<sequence length="255" mass="26844">MTYRHATVRTGHQDLASGAVLHSAPGFPAFPVRLASEIFQRALALRGGDRPAVLWDPCCGSGYLLTVVALLHRRRLASVLASDLDPEARSLAERNLALLSQAGLAARAADLRARATRFGKPAYDSAADAAHRLAAELDAAGGDLPHAVRQADVFDPGQLQRALGGLTPDIVITDVPYGEQTHWGGPGAAAGVAGMVDALTAVLPYDSVIAVTVRGRKVPADHGPRPRASFKIGTRAVALFRAAEDPRLPVRPPRS</sequence>
<name>A0A918AHG2_9ACTN</name>
<dbReference type="Pfam" id="PF11599">
    <property type="entry name" value="AviRa"/>
    <property type="match status" value="1"/>
</dbReference>
<proteinExistence type="predicted"/>
<keyword evidence="2" id="KW-1185">Reference proteome</keyword>
<evidence type="ECO:0000313" key="2">
    <source>
        <dbReference type="Proteomes" id="UP000660745"/>
    </source>
</evidence>
<dbReference type="Proteomes" id="UP000660745">
    <property type="component" value="Unassembled WGS sequence"/>
</dbReference>
<reference evidence="1" key="2">
    <citation type="submission" date="2020-09" db="EMBL/GenBank/DDBJ databases">
        <authorList>
            <person name="Sun Q."/>
            <person name="Zhou Y."/>
        </authorList>
    </citation>
    <scope>NUCLEOTIDE SEQUENCE</scope>
    <source>
        <strain evidence="1">CGMCC 4.7430</strain>
    </source>
</reference>
<organism evidence="1 2">
    <name type="scientific">Nonomuraea glycinis</name>
    <dbReference type="NCBI Taxonomy" id="2047744"/>
    <lineage>
        <taxon>Bacteria</taxon>
        <taxon>Bacillati</taxon>
        <taxon>Actinomycetota</taxon>
        <taxon>Actinomycetes</taxon>
        <taxon>Streptosporangiales</taxon>
        <taxon>Streptosporangiaceae</taxon>
        <taxon>Nonomuraea</taxon>
    </lineage>
</organism>